<feature type="domain" description="Penicillin-binding protein transpeptidase" evidence="13">
    <location>
        <begin position="701"/>
        <end position="877"/>
    </location>
</feature>
<keyword evidence="7" id="KW-0573">Peptidoglycan synthesis</keyword>
<accession>A0A562J9H7</accession>
<feature type="compositionally biased region" description="Polar residues" evidence="11">
    <location>
        <begin position="232"/>
        <end position="243"/>
    </location>
</feature>
<dbReference type="OrthoDB" id="9757901at2"/>
<keyword evidence="10" id="KW-0961">Cell wall biogenesis/degradation</keyword>
<dbReference type="InterPro" id="IPR005311">
    <property type="entry name" value="PBP_dimer"/>
</dbReference>
<dbReference type="InterPro" id="IPR001460">
    <property type="entry name" value="PCN-bd_Tpept"/>
</dbReference>
<evidence type="ECO:0000256" key="8">
    <source>
        <dbReference type="ARBA" id="ARBA00022989"/>
    </source>
</evidence>
<keyword evidence="9 12" id="KW-0472">Membrane</keyword>
<name>A0A562J9H7_9FIRM</name>
<feature type="transmembrane region" description="Helical" evidence="12">
    <location>
        <begin position="12"/>
        <end position="35"/>
    </location>
</feature>
<keyword evidence="4" id="KW-1003">Cell membrane</keyword>
<dbReference type="Pfam" id="PF00905">
    <property type="entry name" value="Transpeptidase"/>
    <property type="match status" value="2"/>
</dbReference>
<dbReference type="Gene3D" id="3.90.1310.10">
    <property type="entry name" value="Penicillin-binding protein 2a (Domain 2)"/>
    <property type="match status" value="2"/>
</dbReference>
<dbReference type="Gene3D" id="3.40.710.10">
    <property type="entry name" value="DD-peptidase/beta-lactamase superfamily"/>
    <property type="match status" value="1"/>
</dbReference>
<protein>
    <submittedName>
        <fullName evidence="15">Penicillin-binding protein 2</fullName>
    </submittedName>
</protein>
<dbReference type="GO" id="GO:0008658">
    <property type="term" value="F:penicillin binding"/>
    <property type="evidence" value="ECO:0007669"/>
    <property type="project" value="InterPro"/>
</dbReference>
<comment type="subcellular location">
    <subcellularLocation>
        <location evidence="2">Cell membrane</location>
    </subcellularLocation>
    <subcellularLocation>
        <location evidence="1">Membrane</location>
        <topology evidence="1">Single-pass membrane protein</topology>
    </subcellularLocation>
</comment>
<dbReference type="GO" id="GO:0071555">
    <property type="term" value="P:cell wall organization"/>
    <property type="evidence" value="ECO:0007669"/>
    <property type="project" value="TreeGrafter"/>
</dbReference>
<dbReference type="SUPFAM" id="SSF56601">
    <property type="entry name" value="beta-lactamase/transpeptidase-like"/>
    <property type="match status" value="1"/>
</dbReference>
<dbReference type="RefSeq" id="WP_145083265.1">
    <property type="nucleotide sequence ID" value="NZ_JAYFNS010000022.1"/>
</dbReference>
<keyword evidence="8 12" id="KW-1133">Transmembrane helix</keyword>
<dbReference type="PANTHER" id="PTHR30627:SF2">
    <property type="entry name" value="PEPTIDOGLYCAN D,D-TRANSPEPTIDASE MRDA"/>
    <property type="match status" value="1"/>
</dbReference>
<evidence type="ECO:0000259" key="14">
    <source>
        <dbReference type="Pfam" id="PF03717"/>
    </source>
</evidence>
<feature type="domain" description="Penicillin-binding protein transpeptidase" evidence="13">
    <location>
        <begin position="979"/>
        <end position="1130"/>
    </location>
</feature>
<dbReference type="EMBL" id="VLKH01000005">
    <property type="protein sequence ID" value="TWH79868.1"/>
    <property type="molecule type" value="Genomic_DNA"/>
</dbReference>
<evidence type="ECO:0000313" key="16">
    <source>
        <dbReference type="Proteomes" id="UP000315343"/>
    </source>
</evidence>
<feature type="domain" description="Penicillin-binding protein dimerisation" evidence="14">
    <location>
        <begin position="54"/>
        <end position="169"/>
    </location>
</feature>
<dbReference type="AlphaFoldDB" id="A0A562J9H7"/>
<evidence type="ECO:0000259" key="13">
    <source>
        <dbReference type="Pfam" id="PF00905"/>
    </source>
</evidence>
<dbReference type="InterPro" id="IPR012338">
    <property type="entry name" value="Beta-lactam/transpept-like"/>
</dbReference>
<proteinExistence type="inferred from homology"/>
<dbReference type="PANTHER" id="PTHR30627">
    <property type="entry name" value="PEPTIDOGLYCAN D,D-TRANSPEPTIDASE"/>
    <property type="match status" value="1"/>
</dbReference>
<dbReference type="SUPFAM" id="SSF56519">
    <property type="entry name" value="Penicillin binding protein dimerisation domain"/>
    <property type="match status" value="2"/>
</dbReference>
<evidence type="ECO:0000313" key="15">
    <source>
        <dbReference type="EMBL" id="TWH79868.1"/>
    </source>
</evidence>
<keyword evidence="5 12" id="KW-0812">Transmembrane</keyword>
<evidence type="ECO:0000256" key="12">
    <source>
        <dbReference type="SAM" id="Phobius"/>
    </source>
</evidence>
<dbReference type="InterPro" id="IPR050515">
    <property type="entry name" value="Beta-lactam/transpept"/>
</dbReference>
<evidence type="ECO:0000256" key="11">
    <source>
        <dbReference type="SAM" id="MobiDB-lite"/>
    </source>
</evidence>
<keyword evidence="6" id="KW-0133">Cell shape</keyword>
<comment type="similarity">
    <text evidence="3">Belongs to the transpeptidase family.</text>
</comment>
<dbReference type="GO" id="GO:0008800">
    <property type="term" value="F:beta-lactamase activity"/>
    <property type="evidence" value="ECO:0007669"/>
    <property type="project" value="UniProtKB-EC"/>
</dbReference>
<organism evidence="15 16">
    <name type="scientific">Sedimentibacter saalensis</name>
    <dbReference type="NCBI Taxonomy" id="130788"/>
    <lineage>
        <taxon>Bacteria</taxon>
        <taxon>Bacillati</taxon>
        <taxon>Bacillota</taxon>
        <taxon>Tissierellia</taxon>
        <taxon>Sedimentibacter</taxon>
    </lineage>
</organism>
<comment type="caution">
    <text evidence="15">The sequence shown here is derived from an EMBL/GenBank/DDBJ whole genome shotgun (WGS) entry which is preliminary data.</text>
</comment>
<dbReference type="GO" id="GO:0046677">
    <property type="term" value="P:response to antibiotic"/>
    <property type="evidence" value="ECO:0007669"/>
    <property type="project" value="UniProtKB-KW"/>
</dbReference>
<feature type="domain" description="Penicillin-binding protein dimerisation" evidence="14">
    <location>
        <begin position="485"/>
        <end position="641"/>
    </location>
</feature>
<evidence type="ECO:0000256" key="5">
    <source>
        <dbReference type="ARBA" id="ARBA00022692"/>
    </source>
</evidence>
<keyword evidence="16" id="KW-1185">Reference proteome</keyword>
<evidence type="ECO:0000256" key="10">
    <source>
        <dbReference type="ARBA" id="ARBA00023316"/>
    </source>
</evidence>
<gene>
    <name evidence="15" type="ORF">LY60_02187</name>
</gene>
<dbReference type="Pfam" id="PF03717">
    <property type="entry name" value="PBP_dimer"/>
    <property type="match status" value="2"/>
</dbReference>
<dbReference type="Proteomes" id="UP000315343">
    <property type="component" value="Unassembled WGS sequence"/>
</dbReference>
<evidence type="ECO:0000256" key="1">
    <source>
        <dbReference type="ARBA" id="ARBA00004167"/>
    </source>
</evidence>
<dbReference type="GO" id="GO:0005886">
    <property type="term" value="C:plasma membrane"/>
    <property type="evidence" value="ECO:0007669"/>
    <property type="project" value="TreeGrafter"/>
</dbReference>
<reference evidence="15 16" key="1">
    <citation type="submission" date="2019-07" db="EMBL/GenBank/DDBJ databases">
        <title>Genomic Encyclopedia of Type Strains, Phase I: the one thousand microbial genomes (KMG-I) project.</title>
        <authorList>
            <person name="Kyrpides N."/>
        </authorList>
    </citation>
    <scope>NUCLEOTIDE SEQUENCE [LARGE SCALE GENOMIC DNA]</scope>
    <source>
        <strain evidence="15 16">DSM 13558</strain>
    </source>
</reference>
<evidence type="ECO:0000256" key="6">
    <source>
        <dbReference type="ARBA" id="ARBA00022960"/>
    </source>
</evidence>
<evidence type="ECO:0000256" key="4">
    <source>
        <dbReference type="ARBA" id="ARBA00022475"/>
    </source>
</evidence>
<sequence>MNLQKFFKNRFNILYMIIVLMLCLLGFRMAVLTVVEGEEYRKTADIKKIKDIPVKAPRGKIYDRNGSVLADNVSSFTVQMYTDEIDSKNFIEVAQILSSILDKNGEKPIDEFPIELDTFEYIDENLERMQIVSSNSENQDFEDESFQAVTYTTAEERAIKSVSENLKDWLNFSINIYGEDFSPKSAVLNAVLKDIEAPVKLVDGNFVFDETVLNPESGTIENVKPPQAQEPLKNQGTPEQNQTQIADPLKVWKTEQGMNENLTADEVVKELLLKNSKYLNTLFSNSKIRRLSYEFLKQRNLAANINLVDYSFVQDEEFKYIKRNLNLNHEEITMDTTAKDDFVLMTMKYSIDNLLQAVYQAGNEKVIPGAILIERLKEIYTDLPVQAVENEGFVSFEFTDEELKNKYLNQQHLDLSTTAYDFIKETAFKNYDVLYNLITDEAVKYYAQVELLKYENPYISIAEWEYTPFRDKRNWINKNVKIEHNTDDVKNYSAEEVFSMLRESLKISSDINDYEMRNILVIRERYNKTSYLSYHPVDVCYSISEKTVAMISERSHELNGINVEIEPLRYYPGYDTAAHVLGYLGKIAQDYEVQDYVVNKGYSTDDIIGKTGLEEKFEDYLRGEKGKKTVEVNNVGKTIRSVSSQAPVPGDDLYLTIDSRLQRSAEESLKKGLEQIQVGGVFESEWGNFVFKDKYKNAQSGALVVLDVKTGEVLALANYPSYDLNMFSTGISSEDWNSLMNDSKNPLAPRPLYNIAMLTAIQPGSTFKMVTSLAALEKGVDPNKTVYCAGTMEVGDRHFSCWIYNMFGGAHGSQTMYEAIMNSCNFYFYTTVLGENLATGQKHTVKVDAEDIIEMADKLGLDDKTGIEIDIPQEASGGAPSIEGKKLNIRVYLRIFLEANIEKYLQDGYSIDAGMKNEIVEEIVSWIDRDEPMTRGEVYDGLIKLKLNPDKTNDYNVPLVDILKYSYINQAVWNVGDNLNISIGQGNNSYTTLQMANYVATIANGGYRRNVSLIKEIKTYDGKNSDYVPLRESERIELSDYSHLDVLKEGMRMVSENDSAKPYKNFPVQVGSKTGTAQKEGTNPDTGEPYADFAWYVAFAPYDDPQIAVACVLFEGGSGRYPTPIVREVIGEYLKINGLTGN</sequence>
<evidence type="ECO:0000256" key="9">
    <source>
        <dbReference type="ARBA" id="ARBA00023136"/>
    </source>
</evidence>
<evidence type="ECO:0000256" key="2">
    <source>
        <dbReference type="ARBA" id="ARBA00004236"/>
    </source>
</evidence>
<evidence type="ECO:0000256" key="7">
    <source>
        <dbReference type="ARBA" id="ARBA00022984"/>
    </source>
</evidence>
<dbReference type="InterPro" id="IPR036138">
    <property type="entry name" value="PBP_dimer_sf"/>
</dbReference>
<evidence type="ECO:0000256" key="3">
    <source>
        <dbReference type="ARBA" id="ARBA00007171"/>
    </source>
</evidence>
<feature type="region of interest" description="Disordered" evidence="11">
    <location>
        <begin position="217"/>
        <end position="243"/>
    </location>
</feature>